<evidence type="ECO:0000256" key="1">
    <source>
        <dbReference type="SAM" id="MobiDB-lite"/>
    </source>
</evidence>
<protein>
    <submittedName>
        <fullName evidence="4">Penicillin-binding protein</fullName>
    </submittedName>
</protein>
<feature type="compositionally biased region" description="Low complexity" evidence="1">
    <location>
        <begin position="54"/>
        <end position="69"/>
    </location>
</feature>
<evidence type="ECO:0000256" key="2">
    <source>
        <dbReference type="SAM" id="SignalP"/>
    </source>
</evidence>
<dbReference type="RefSeq" id="WP_110682937.1">
    <property type="nucleotide sequence ID" value="NZ_QJRX01000006.1"/>
</dbReference>
<reference evidence="4 5" key="1">
    <citation type="submission" date="2018-06" db="EMBL/GenBank/DDBJ databases">
        <title>Pseudomonas diversity within urban Lake Michigan freshwaters.</title>
        <authorList>
            <person name="Batrich M."/>
            <person name="Hatzopoulos T."/>
            <person name="Putonti C."/>
        </authorList>
    </citation>
    <scope>NUCLEOTIDE SEQUENCE [LARGE SCALE GENOMIC DNA]</scope>
    <source>
        <strain evidence="4 5">MB-090714</strain>
    </source>
</reference>
<evidence type="ECO:0000313" key="4">
    <source>
        <dbReference type="EMBL" id="PYC23591.1"/>
    </source>
</evidence>
<dbReference type="OrthoDB" id="6366673at2"/>
<dbReference type="AlphaFoldDB" id="A0A2V4KPC1"/>
<proteinExistence type="predicted"/>
<dbReference type="InterPro" id="IPR025392">
    <property type="entry name" value="DUF4124"/>
</dbReference>
<dbReference type="Proteomes" id="UP000248146">
    <property type="component" value="Unassembled WGS sequence"/>
</dbReference>
<feature type="region of interest" description="Disordered" evidence="1">
    <location>
        <begin position="176"/>
        <end position="208"/>
    </location>
</feature>
<accession>A0A2V4KPC1</accession>
<feature type="compositionally biased region" description="Basic and acidic residues" evidence="1">
    <location>
        <begin position="176"/>
        <end position="200"/>
    </location>
</feature>
<name>A0A2V4KPC1_AQUAC</name>
<feature type="chain" id="PRO_5016055457" evidence="2">
    <location>
        <begin position="20"/>
        <end position="208"/>
    </location>
</feature>
<dbReference type="Pfam" id="PF13511">
    <property type="entry name" value="DUF4124"/>
    <property type="match status" value="1"/>
</dbReference>
<keyword evidence="2" id="KW-0732">Signal</keyword>
<evidence type="ECO:0000259" key="3">
    <source>
        <dbReference type="Pfam" id="PF13511"/>
    </source>
</evidence>
<comment type="caution">
    <text evidence="4">The sequence shown here is derived from an EMBL/GenBank/DDBJ whole genome shotgun (WGS) entry which is preliminary data.</text>
</comment>
<feature type="signal peptide" evidence="2">
    <location>
        <begin position="1"/>
        <end position="19"/>
    </location>
</feature>
<feature type="region of interest" description="Disordered" evidence="1">
    <location>
        <begin position="48"/>
        <end position="69"/>
    </location>
</feature>
<sequence length="208" mass="22845">MLRYLSCMLLGLCCLHASAGVYTYIDADGNRVFTDQPPSGEAERIELAPGNQMPSSPAAQASPASEPPLATEPGYDLLRILVPEPDAVIRDTTGKLIVTASSDPTLHPGHRYRLILDGQPWGEAGRSPVFPLQNIDRGTHQISVEILDARGRIVERTPAQPFHMKRISLAEKRTANPCKKKDWGVRPECPIEDKPKDPPKDIPLVPFI</sequence>
<gene>
    <name evidence="4" type="ORF">DMO17_13165</name>
</gene>
<organism evidence="4 5">
    <name type="scientific">Aquipseudomonas alcaligenes</name>
    <name type="common">Pseudomonas alcaligenes</name>
    <dbReference type="NCBI Taxonomy" id="43263"/>
    <lineage>
        <taxon>Bacteria</taxon>
        <taxon>Pseudomonadati</taxon>
        <taxon>Pseudomonadota</taxon>
        <taxon>Gammaproteobacteria</taxon>
        <taxon>Pseudomonadales</taxon>
        <taxon>Pseudomonadaceae</taxon>
        <taxon>Aquipseudomonas</taxon>
    </lineage>
</organism>
<evidence type="ECO:0000313" key="5">
    <source>
        <dbReference type="Proteomes" id="UP000248146"/>
    </source>
</evidence>
<dbReference type="EMBL" id="QJRX01000006">
    <property type="protein sequence ID" value="PYC23591.1"/>
    <property type="molecule type" value="Genomic_DNA"/>
</dbReference>
<feature type="domain" description="DUF4124" evidence="3">
    <location>
        <begin position="9"/>
        <end position="61"/>
    </location>
</feature>